<dbReference type="InterPro" id="IPR040151">
    <property type="entry name" value="Gfd2/YDR514C-like"/>
</dbReference>
<evidence type="ECO:0000259" key="1">
    <source>
        <dbReference type="Pfam" id="PF21762"/>
    </source>
</evidence>
<sequence length="313" mass="35028">MAKTSLQKLEKLRGCAWTQQQCLLLQSYLQAQNLPSGGTVELNRLFKKAVLVTLYCNRMSFVPYKPLDLGIATLQEYAHLPASTADPDAFHFGTSVFASKEELKYFLTQIWQQPIDEEKPELGFRPIVCLEYGNGSGSVSAAMWKEIGFDPAKMDNTIAMLDGQVIAEQAKITRNQFATIDYLLAQFQISPHACDHAGNTAAYVIIVAMLCALRKHLYQSTQNEKSKPGQHGQSTSVAAQVVVNRLMERPTPAPPTGVEIYCHRCGSHEHKFRQCINTDFICNGCLLSPVSWKRDNAASHKEGLCIFRPRFFH</sequence>
<gene>
    <name evidence="2" type="ORF">GRF29_19g1749588</name>
</gene>
<dbReference type="AlphaFoldDB" id="A0AAN6RIW1"/>
<proteinExistence type="predicted"/>
<protein>
    <recommendedName>
        <fullName evidence="1">Gfd2/YDR514C-like C-terminal domain-containing protein</fullName>
    </recommendedName>
</protein>
<evidence type="ECO:0000313" key="3">
    <source>
        <dbReference type="Proteomes" id="UP001280581"/>
    </source>
</evidence>
<accession>A0AAN6RIW1</accession>
<dbReference type="PANTHER" id="PTHR28083:SF1">
    <property type="entry name" value="GOOD FOR FULL DBP5 ACTIVITY PROTEIN 2"/>
    <property type="match status" value="1"/>
</dbReference>
<dbReference type="Proteomes" id="UP001280581">
    <property type="component" value="Unassembled WGS sequence"/>
</dbReference>
<name>A0AAN6RIW1_9PLEO</name>
<comment type="caution">
    <text evidence="2">The sequence shown here is derived from an EMBL/GenBank/DDBJ whole genome shotgun (WGS) entry which is preliminary data.</text>
</comment>
<dbReference type="GO" id="GO:0005634">
    <property type="term" value="C:nucleus"/>
    <property type="evidence" value="ECO:0007669"/>
    <property type="project" value="TreeGrafter"/>
</dbReference>
<dbReference type="EMBL" id="WVTA01000003">
    <property type="protein sequence ID" value="KAK3214940.1"/>
    <property type="molecule type" value="Genomic_DNA"/>
</dbReference>
<dbReference type="InterPro" id="IPR048519">
    <property type="entry name" value="Gfd2/YDR514C-like_C"/>
</dbReference>
<organism evidence="2 3">
    <name type="scientific">Pseudopithomyces chartarum</name>
    <dbReference type="NCBI Taxonomy" id="1892770"/>
    <lineage>
        <taxon>Eukaryota</taxon>
        <taxon>Fungi</taxon>
        <taxon>Dikarya</taxon>
        <taxon>Ascomycota</taxon>
        <taxon>Pezizomycotina</taxon>
        <taxon>Dothideomycetes</taxon>
        <taxon>Pleosporomycetidae</taxon>
        <taxon>Pleosporales</taxon>
        <taxon>Massarineae</taxon>
        <taxon>Didymosphaeriaceae</taxon>
        <taxon>Pseudopithomyces</taxon>
    </lineage>
</organism>
<feature type="domain" description="Gfd2/YDR514C-like C-terminal" evidence="1">
    <location>
        <begin position="85"/>
        <end position="208"/>
    </location>
</feature>
<evidence type="ECO:0000313" key="2">
    <source>
        <dbReference type="EMBL" id="KAK3214940.1"/>
    </source>
</evidence>
<dbReference type="Pfam" id="PF21762">
    <property type="entry name" value="DEDDh_C"/>
    <property type="match status" value="1"/>
</dbReference>
<dbReference type="PANTHER" id="PTHR28083">
    <property type="entry name" value="GOOD FOR FULL DBP5 ACTIVITY PROTEIN 2"/>
    <property type="match status" value="1"/>
</dbReference>
<keyword evidence="3" id="KW-1185">Reference proteome</keyword>
<reference evidence="2 3" key="1">
    <citation type="submission" date="2021-02" db="EMBL/GenBank/DDBJ databases">
        <title>Genome assembly of Pseudopithomyces chartarum.</title>
        <authorList>
            <person name="Jauregui R."/>
            <person name="Singh J."/>
            <person name="Voisey C."/>
        </authorList>
    </citation>
    <scope>NUCLEOTIDE SEQUENCE [LARGE SCALE GENOMIC DNA]</scope>
    <source>
        <strain evidence="2 3">AGR01</strain>
    </source>
</reference>